<dbReference type="GO" id="GO:0008168">
    <property type="term" value="F:methyltransferase activity"/>
    <property type="evidence" value="ECO:0007669"/>
    <property type="project" value="UniProtKB-KW"/>
</dbReference>
<dbReference type="OrthoDB" id="9777257at2"/>
<sequence>MVELKEFERIDYLFRENRKIIQSKRFFSFSLDAVLLADFVNLPQKRQFKYLDFCSGNGIIPIILSAKTTNPLEGIELQSELVEMARRSIEINQLENQITIHEGDLNEFPHGNADYDFITCNPPYFLLENSKEIHRLTSHHLARHEVSLTMDQWLFKASKLLKDKGRLYIVHRPERLDDLMEGLLQHGFSVKRIKFAYPKVGALANIVLIEAIYRGGRRGVRIEPPLIVHQENGEYTPEMKAIYFGE</sequence>
<accession>A0A1T4KA10</accession>
<dbReference type="EMBL" id="FUWO01000004">
    <property type="protein sequence ID" value="SJZ39145.1"/>
    <property type="molecule type" value="Genomic_DNA"/>
</dbReference>
<organism evidence="2 3">
    <name type="scientific">Globicatella sulfidifaciens DSM 15739</name>
    <dbReference type="NCBI Taxonomy" id="1121925"/>
    <lineage>
        <taxon>Bacteria</taxon>
        <taxon>Bacillati</taxon>
        <taxon>Bacillota</taxon>
        <taxon>Bacilli</taxon>
        <taxon>Lactobacillales</taxon>
        <taxon>Aerococcaceae</taxon>
        <taxon>Globicatella</taxon>
    </lineage>
</organism>
<dbReference type="Pfam" id="PF05175">
    <property type="entry name" value="MTS"/>
    <property type="match status" value="1"/>
</dbReference>
<gene>
    <name evidence="2" type="ORF">SAMN02746011_00626</name>
</gene>
<dbReference type="AlphaFoldDB" id="A0A1T4KA10"/>
<dbReference type="SUPFAM" id="SSF53335">
    <property type="entry name" value="S-adenosyl-L-methionine-dependent methyltransferases"/>
    <property type="match status" value="1"/>
</dbReference>
<dbReference type="InterPro" id="IPR007848">
    <property type="entry name" value="Small_mtfrase_dom"/>
</dbReference>
<keyword evidence="2" id="KW-0808">Transferase</keyword>
<evidence type="ECO:0000259" key="1">
    <source>
        <dbReference type="Pfam" id="PF05175"/>
    </source>
</evidence>
<evidence type="ECO:0000313" key="3">
    <source>
        <dbReference type="Proteomes" id="UP000189941"/>
    </source>
</evidence>
<reference evidence="3" key="1">
    <citation type="submission" date="2017-02" db="EMBL/GenBank/DDBJ databases">
        <authorList>
            <person name="Varghese N."/>
            <person name="Submissions S."/>
        </authorList>
    </citation>
    <scope>NUCLEOTIDE SEQUENCE [LARGE SCALE GENOMIC DNA]</scope>
    <source>
        <strain evidence="3">DSM 15739</strain>
    </source>
</reference>
<protein>
    <submittedName>
        <fullName evidence="2">tRNA1(Val) A37 N6-methylase TrmN6</fullName>
    </submittedName>
</protein>
<dbReference type="GO" id="GO:0032259">
    <property type="term" value="P:methylation"/>
    <property type="evidence" value="ECO:0007669"/>
    <property type="project" value="UniProtKB-KW"/>
</dbReference>
<feature type="domain" description="Methyltransferase small" evidence="1">
    <location>
        <begin position="41"/>
        <end position="173"/>
    </location>
</feature>
<evidence type="ECO:0000313" key="2">
    <source>
        <dbReference type="EMBL" id="SJZ39145.1"/>
    </source>
</evidence>
<dbReference type="STRING" id="1121925.SAMN02746011_00626"/>
<dbReference type="CDD" id="cd02440">
    <property type="entry name" value="AdoMet_MTases"/>
    <property type="match status" value="1"/>
</dbReference>
<keyword evidence="2" id="KW-0489">Methyltransferase</keyword>
<dbReference type="PANTHER" id="PTHR47739">
    <property type="entry name" value="TRNA1(VAL) (ADENINE(37)-N6)-METHYLTRANSFERASE"/>
    <property type="match status" value="1"/>
</dbReference>
<dbReference type="RefSeq" id="WP_078755448.1">
    <property type="nucleotide sequence ID" value="NZ_FUWO01000004.1"/>
</dbReference>
<keyword evidence="3" id="KW-1185">Reference proteome</keyword>
<proteinExistence type="predicted"/>
<dbReference type="Proteomes" id="UP000189941">
    <property type="component" value="Unassembled WGS sequence"/>
</dbReference>
<dbReference type="InterPro" id="IPR029063">
    <property type="entry name" value="SAM-dependent_MTases_sf"/>
</dbReference>
<dbReference type="InterPro" id="IPR050210">
    <property type="entry name" value="tRNA_Adenine-N(6)_MTase"/>
</dbReference>
<dbReference type="Gene3D" id="3.40.50.150">
    <property type="entry name" value="Vaccinia Virus protein VP39"/>
    <property type="match status" value="1"/>
</dbReference>
<name>A0A1T4KA10_9LACT</name>
<dbReference type="PANTHER" id="PTHR47739:SF1">
    <property type="entry name" value="TRNA1(VAL) (ADENINE(37)-N6)-METHYLTRANSFERASE"/>
    <property type="match status" value="1"/>
</dbReference>